<feature type="non-terminal residue" evidence="2">
    <location>
        <position position="1"/>
    </location>
</feature>
<dbReference type="EMBL" id="MTPS01000054">
    <property type="protein sequence ID" value="ONG36237.1"/>
    <property type="molecule type" value="Genomic_DNA"/>
</dbReference>
<accession>A0A1V2GJY7</accession>
<feature type="domain" description="YajR YAM" evidence="1">
    <location>
        <begin position="2"/>
        <end position="35"/>
    </location>
</feature>
<sequence length="36" mass="4059">AGVKEVLIAEEEHSAYVKIDSKVTNRFEVEQAIRQA</sequence>
<protein>
    <submittedName>
        <fullName evidence="2">Inner membrane transport yajR domain protein</fullName>
    </submittedName>
</protein>
<dbReference type="Pfam" id="PF21987">
    <property type="entry name" value="YajR_YAM"/>
    <property type="match status" value="1"/>
</dbReference>
<dbReference type="AlphaFoldDB" id="A0A1V2GJY7"/>
<reference evidence="2 3" key="1">
    <citation type="submission" date="2017-01" db="EMBL/GenBank/DDBJ databases">
        <title>Draft genome sequence of an E. coli strain isolated from human, in Amazon, Brazil.</title>
        <authorList>
            <person name="Moura Q."/>
            <person name="Fernandes M.R."/>
            <person name="Cerdeira L."/>
            <person name="Vianello M."/>
            <person name="Souza T.A."/>
            <person name="Ienne S."/>
            <person name="Lincopan N."/>
        </authorList>
    </citation>
    <scope>NUCLEOTIDE SEQUENCE [LARGE SCALE GENOMIC DNA]</scope>
    <source>
        <strain evidence="2 3">ICBEcBL-II-13</strain>
    </source>
</reference>
<comment type="caution">
    <text evidence="2">The sequence shown here is derived from an EMBL/GenBank/DDBJ whole genome shotgun (WGS) entry which is preliminary data.</text>
</comment>
<proteinExistence type="predicted"/>
<dbReference type="InterPro" id="IPR054152">
    <property type="entry name" value="YajR_YAM"/>
</dbReference>
<evidence type="ECO:0000313" key="2">
    <source>
        <dbReference type="EMBL" id="ONG36237.1"/>
    </source>
</evidence>
<name>A0A1V2GJY7_ECOLX</name>
<dbReference type="Gene3D" id="3.30.70.100">
    <property type="match status" value="1"/>
</dbReference>
<gene>
    <name evidence="2" type="ORF">BXT93_04090</name>
</gene>
<dbReference type="Proteomes" id="UP000188967">
    <property type="component" value="Unassembled WGS sequence"/>
</dbReference>
<organism evidence="2 3">
    <name type="scientific">Escherichia coli</name>
    <dbReference type="NCBI Taxonomy" id="562"/>
    <lineage>
        <taxon>Bacteria</taxon>
        <taxon>Pseudomonadati</taxon>
        <taxon>Pseudomonadota</taxon>
        <taxon>Gammaproteobacteria</taxon>
        <taxon>Enterobacterales</taxon>
        <taxon>Enterobacteriaceae</taxon>
        <taxon>Escherichia</taxon>
    </lineage>
</organism>
<evidence type="ECO:0000313" key="3">
    <source>
        <dbReference type="Proteomes" id="UP000188967"/>
    </source>
</evidence>
<evidence type="ECO:0000259" key="1">
    <source>
        <dbReference type="Pfam" id="PF21987"/>
    </source>
</evidence>